<dbReference type="InterPro" id="IPR006311">
    <property type="entry name" value="TAT_signal"/>
</dbReference>
<feature type="signal peptide" evidence="5">
    <location>
        <begin position="1"/>
        <end position="28"/>
    </location>
</feature>
<protein>
    <submittedName>
        <fullName evidence="7">ABC transporter substrate-binding protein</fullName>
    </submittedName>
</protein>
<dbReference type="EMBL" id="JACTVA010000053">
    <property type="protein sequence ID" value="MBC9209370.1"/>
    <property type="molecule type" value="Genomic_DNA"/>
</dbReference>
<dbReference type="InterPro" id="IPR000914">
    <property type="entry name" value="SBP_5_dom"/>
</dbReference>
<organism evidence="7 8">
    <name type="scientific">Teichococcus aerophilus</name>
    <dbReference type="NCBI Taxonomy" id="1224513"/>
    <lineage>
        <taxon>Bacteria</taxon>
        <taxon>Pseudomonadati</taxon>
        <taxon>Pseudomonadota</taxon>
        <taxon>Alphaproteobacteria</taxon>
        <taxon>Acetobacterales</taxon>
        <taxon>Roseomonadaceae</taxon>
        <taxon>Roseomonas</taxon>
    </lineage>
</organism>
<evidence type="ECO:0000313" key="8">
    <source>
        <dbReference type="Proteomes" id="UP000626026"/>
    </source>
</evidence>
<evidence type="ECO:0000256" key="4">
    <source>
        <dbReference type="ARBA" id="ARBA00022729"/>
    </source>
</evidence>
<name>A0ABR7RRX3_9PROT</name>
<dbReference type="PIRSF" id="PIRSF002741">
    <property type="entry name" value="MppA"/>
    <property type="match status" value="1"/>
</dbReference>
<dbReference type="Gene3D" id="3.90.76.10">
    <property type="entry name" value="Dipeptide-binding Protein, Domain 1"/>
    <property type="match status" value="1"/>
</dbReference>
<dbReference type="PANTHER" id="PTHR30290:SF10">
    <property type="entry name" value="PERIPLASMIC OLIGOPEPTIDE-BINDING PROTEIN-RELATED"/>
    <property type="match status" value="1"/>
</dbReference>
<evidence type="ECO:0000256" key="3">
    <source>
        <dbReference type="ARBA" id="ARBA00022448"/>
    </source>
</evidence>
<dbReference type="Proteomes" id="UP000626026">
    <property type="component" value="Unassembled WGS sequence"/>
</dbReference>
<evidence type="ECO:0000259" key="6">
    <source>
        <dbReference type="Pfam" id="PF00496"/>
    </source>
</evidence>
<gene>
    <name evidence="7" type="ORF">IBL26_21165</name>
</gene>
<keyword evidence="8" id="KW-1185">Reference proteome</keyword>
<feature type="chain" id="PRO_5047288078" evidence="5">
    <location>
        <begin position="29"/>
        <end position="533"/>
    </location>
</feature>
<dbReference type="PROSITE" id="PS51318">
    <property type="entry name" value="TAT"/>
    <property type="match status" value="1"/>
</dbReference>
<reference evidence="7 8" key="1">
    <citation type="journal article" date="2013" name="Int. J. Syst. Evol. Microbiol.">
        <title>Roseomonas aerophila sp. nov., isolated from air.</title>
        <authorList>
            <person name="Kim S.J."/>
            <person name="Weon H.Y."/>
            <person name="Ahn J.H."/>
            <person name="Hong S.B."/>
            <person name="Seok S.J."/>
            <person name="Whang K.S."/>
            <person name="Kwon S.W."/>
        </authorList>
    </citation>
    <scope>NUCLEOTIDE SEQUENCE [LARGE SCALE GENOMIC DNA]</scope>
    <source>
        <strain evidence="7 8">NBRC 108923</strain>
    </source>
</reference>
<evidence type="ECO:0000256" key="2">
    <source>
        <dbReference type="ARBA" id="ARBA00005695"/>
    </source>
</evidence>
<dbReference type="RefSeq" id="WP_187786505.1">
    <property type="nucleotide sequence ID" value="NZ_JACTVA010000053.1"/>
</dbReference>
<dbReference type="Pfam" id="PF00496">
    <property type="entry name" value="SBP_bac_5"/>
    <property type="match status" value="1"/>
</dbReference>
<keyword evidence="3" id="KW-0813">Transport</keyword>
<dbReference type="CDD" id="cd08512">
    <property type="entry name" value="PBP2_NikA_DppA_OppA_like_7"/>
    <property type="match status" value="1"/>
</dbReference>
<dbReference type="InterPro" id="IPR039424">
    <property type="entry name" value="SBP_5"/>
</dbReference>
<keyword evidence="4 5" id="KW-0732">Signal</keyword>
<comment type="subcellular location">
    <subcellularLocation>
        <location evidence="1">Periplasm</location>
    </subcellularLocation>
</comment>
<evidence type="ECO:0000256" key="5">
    <source>
        <dbReference type="SAM" id="SignalP"/>
    </source>
</evidence>
<comment type="similarity">
    <text evidence="2">Belongs to the bacterial solute-binding protein 5 family.</text>
</comment>
<comment type="caution">
    <text evidence="7">The sequence shown here is derived from an EMBL/GenBank/DDBJ whole genome shotgun (WGS) entry which is preliminary data.</text>
</comment>
<sequence length="533" mass="58189">MLTRRSMLLATSAAAALPGALVAAPARAATPPGVIVFARQIDDIISLDPHEAFEYSASEMSANVYQKLVTTPNANPTEITGELAEKWEVSDDNKAFTFTLREGPKFASGQPVTAEDVAWSLHRVVAMNKSPAFIINQFGFTKDNVADRIKATGPRTVVLTTAEPTAPSFLLYCLSAAVGSIVEKAVVAPKATGDDWGNAWLKQNSAGSGPYALRQFRASESLMLDANPHSNVVAKTKRIVIRHMPDPSAQLLGVRQGDIDIARNLGADQIGQIQSDGRFTIQPSRKASLLYLSLNQKNANLAKPEVRQAIKWAIDYAAIQKNIVPTTYAVHQSFLPEGFPGALTDHPFSQKVDEAKALLAKAGLPNGFEVSFDFFSGAPISDIAQVVQANLALIGIRTRMLPGEMRAVITKTRSRQHDIALLRWGSDYFDPHSNAEAFSMNPDNGDEARNRTLAWRAGWDIPELTRRTAAAVKEVDSAKRAQTYLEIQKEHQQVSPFVIMLQEIEVAVSRPGVTGFDMGPMNDRNYYHNIVKA</sequence>
<proteinExistence type="inferred from homology"/>
<dbReference type="Gene3D" id="3.40.190.10">
    <property type="entry name" value="Periplasmic binding protein-like II"/>
    <property type="match status" value="1"/>
</dbReference>
<evidence type="ECO:0000313" key="7">
    <source>
        <dbReference type="EMBL" id="MBC9209370.1"/>
    </source>
</evidence>
<dbReference type="PANTHER" id="PTHR30290">
    <property type="entry name" value="PERIPLASMIC BINDING COMPONENT OF ABC TRANSPORTER"/>
    <property type="match status" value="1"/>
</dbReference>
<dbReference type="InterPro" id="IPR030678">
    <property type="entry name" value="Peptide/Ni-bd"/>
</dbReference>
<accession>A0ABR7RRX3</accession>
<evidence type="ECO:0000256" key="1">
    <source>
        <dbReference type="ARBA" id="ARBA00004418"/>
    </source>
</evidence>
<dbReference type="SUPFAM" id="SSF53850">
    <property type="entry name" value="Periplasmic binding protein-like II"/>
    <property type="match status" value="1"/>
</dbReference>
<feature type="domain" description="Solute-binding protein family 5" evidence="6">
    <location>
        <begin position="78"/>
        <end position="442"/>
    </location>
</feature>
<dbReference type="Gene3D" id="3.10.105.10">
    <property type="entry name" value="Dipeptide-binding Protein, Domain 3"/>
    <property type="match status" value="1"/>
</dbReference>